<dbReference type="Proteomes" id="UP000316292">
    <property type="component" value="Unassembled WGS sequence"/>
</dbReference>
<dbReference type="PANTHER" id="PTHR30441">
    <property type="entry name" value="DUF748 DOMAIN-CONTAINING PROTEIN"/>
    <property type="match status" value="1"/>
</dbReference>
<dbReference type="AlphaFoldDB" id="A0A538SC39"/>
<dbReference type="GO" id="GO:0090313">
    <property type="term" value="P:regulation of protein targeting to membrane"/>
    <property type="evidence" value="ECO:0007669"/>
    <property type="project" value="TreeGrafter"/>
</dbReference>
<feature type="region of interest" description="Disordered" evidence="1">
    <location>
        <begin position="575"/>
        <end position="595"/>
    </location>
</feature>
<gene>
    <name evidence="2" type="ORF">E6K71_06230</name>
</gene>
<dbReference type="PANTHER" id="PTHR30441:SF4">
    <property type="entry name" value="PROTEIN ASMA"/>
    <property type="match status" value="1"/>
</dbReference>
<evidence type="ECO:0000256" key="1">
    <source>
        <dbReference type="SAM" id="MobiDB-lite"/>
    </source>
</evidence>
<dbReference type="EMBL" id="VBOR01000063">
    <property type="protein sequence ID" value="TMQ48926.1"/>
    <property type="molecule type" value="Genomic_DNA"/>
</dbReference>
<sequence length="607" mass="63330">MLEVTRGSLELGPLHSIVAGKVTFPNREAGGGPTVDLALTGDPQKIDSGDRAFQGIAAATPAKWEGTAAWEIHASGRAPDILTNGTMKLGGLSVRAKESSFLIENVKAEWNTRADHTFTASGNGSGPGVSLSFLAKGLLTPGGATTGGLNVHASAARLNGLVPNSPTWRAGDVELRVSFELRPPAKPVIRWSVRGTGIDGTMQGLARPVRGLQFDVEGNEASAEIRSFRAGVGSSTLSLTGTVAQGKPLSTGTFQIAIDRLIAEEWAPPAGGKAPEKVAAPPPTSLPVPIGAFTGQVGIAEARSGNMVMTKISAPVRYDGKDLVVSPIRGMIGTGSFEGTLNIASPFEKPSYTFHMDVKRTPVEQVASGTMPFSSAVTGYLSGVIDLSGQGFPSAKPNDTLRGLLKGTLEDGHLKVSPTVIAIARSLGISQASDVPVSRETHTIRILGNKMVIDKASGDLGEDKAEVTGSVGLDRMLDLNVLLRLAPNRVKGSSFLSKLAQYARDPEGRLPVTLKIEGPDHAPKIQVNTQALLETATKELGKNVTRSLVGNLTKGLARKPDTVRAVDSTIAADSARNLGTSKKPPADSTAADPLKKAQDALKQIFGK</sequence>
<dbReference type="InterPro" id="IPR052894">
    <property type="entry name" value="AsmA-related"/>
</dbReference>
<reference evidence="2 3" key="1">
    <citation type="journal article" date="2019" name="Nat. Microbiol.">
        <title>Mediterranean grassland soil C-N compound turnover is dependent on rainfall and depth, and is mediated by genomically divergent microorganisms.</title>
        <authorList>
            <person name="Diamond S."/>
            <person name="Andeer P.F."/>
            <person name="Li Z."/>
            <person name="Crits-Christoph A."/>
            <person name="Burstein D."/>
            <person name="Anantharaman K."/>
            <person name="Lane K.R."/>
            <person name="Thomas B.C."/>
            <person name="Pan C."/>
            <person name="Northen T.R."/>
            <person name="Banfield J.F."/>
        </authorList>
    </citation>
    <scope>NUCLEOTIDE SEQUENCE [LARGE SCALE GENOMIC DNA]</scope>
    <source>
        <strain evidence="2">WS_1</strain>
    </source>
</reference>
<evidence type="ECO:0000313" key="2">
    <source>
        <dbReference type="EMBL" id="TMQ48926.1"/>
    </source>
</evidence>
<dbReference type="GO" id="GO:0005886">
    <property type="term" value="C:plasma membrane"/>
    <property type="evidence" value="ECO:0007669"/>
    <property type="project" value="TreeGrafter"/>
</dbReference>
<comment type="caution">
    <text evidence="2">The sequence shown here is derived from an EMBL/GenBank/DDBJ whole genome shotgun (WGS) entry which is preliminary data.</text>
</comment>
<organism evidence="2 3">
    <name type="scientific">Eiseniibacteriota bacterium</name>
    <dbReference type="NCBI Taxonomy" id="2212470"/>
    <lineage>
        <taxon>Bacteria</taxon>
        <taxon>Candidatus Eiseniibacteriota</taxon>
    </lineage>
</organism>
<proteinExistence type="predicted"/>
<evidence type="ECO:0000313" key="3">
    <source>
        <dbReference type="Proteomes" id="UP000316292"/>
    </source>
</evidence>
<evidence type="ECO:0008006" key="4">
    <source>
        <dbReference type="Google" id="ProtNLM"/>
    </source>
</evidence>
<accession>A0A538SC39</accession>
<name>A0A538SC39_UNCEI</name>
<protein>
    <recommendedName>
        <fullName evidence="4">AsmA-like C-terminal domain-containing protein</fullName>
    </recommendedName>
</protein>